<keyword evidence="6 9" id="KW-1133">Transmembrane helix</keyword>
<dbReference type="InterPro" id="IPR004713">
    <property type="entry name" value="CaH_exchang"/>
</dbReference>
<dbReference type="InterPro" id="IPR004798">
    <property type="entry name" value="CAX-like"/>
</dbReference>
<dbReference type="Proteomes" id="UP000704176">
    <property type="component" value="Unassembled WGS sequence"/>
</dbReference>
<comment type="similarity">
    <text evidence="9">Belongs to the Ca(2+):cation antiporter (CaCA) (TC 2.A.19) family.</text>
</comment>
<feature type="transmembrane region" description="Helical" evidence="9">
    <location>
        <begin position="153"/>
        <end position="171"/>
    </location>
</feature>
<organism evidence="11 12">
    <name type="scientific">Microvirga puerhi</name>
    <dbReference type="NCBI Taxonomy" id="2876078"/>
    <lineage>
        <taxon>Bacteria</taxon>
        <taxon>Pseudomonadati</taxon>
        <taxon>Pseudomonadota</taxon>
        <taxon>Alphaproteobacteria</taxon>
        <taxon>Hyphomicrobiales</taxon>
        <taxon>Methylobacteriaceae</taxon>
        <taxon>Microvirga</taxon>
    </lineage>
</organism>
<sequence length="382" mass="39987">MTDKPYPDAHPLAAAPQPRSSLLRPSVLWLLVLAPVAAIFDRAGTVPAGVVFFCAALAIVPFAKLIVQGTEQVAAHTGATIGGLLNATFGNLPELIIAMVALRAGLLDMVRASIVGALLANLLVALGLSFLLGGRRHHDQAYNVDGVRTYSSTMVLAWISLALPSAFHRALETEPHLGVHDTLDLVVAIILLGLYGLFLLYSLRTHPEIFAELNAPPSDEEAGEHPSLARGIVTLLVASLGAAWMSEILVGAAEQAGHALGMSQMFMGLIVLALVGGAAESGSAIAMARANRPDLSIGIALGSCVQIALFVAPILLLVAPALGQPQFQLVFSQAEMWMLFGAVLLGATVTTTGHSTWFRGAQLLALYLIIAAILYLIPANSP</sequence>
<evidence type="ECO:0000259" key="10">
    <source>
        <dbReference type="Pfam" id="PF01699"/>
    </source>
</evidence>
<keyword evidence="9" id="KW-0050">Antiport</keyword>
<evidence type="ECO:0000256" key="2">
    <source>
        <dbReference type="ARBA" id="ARBA00022448"/>
    </source>
</evidence>
<evidence type="ECO:0000313" key="12">
    <source>
        <dbReference type="Proteomes" id="UP000704176"/>
    </source>
</evidence>
<feature type="domain" description="Sodium/calcium exchanger membrane region" evidence="10">
    <location>
        <begin position="232"/>
        <end position="375"/>
    </location>
</feature>
<feature type="transmembrane region" description="Helical" evidence="9">
    <location>
        <begin position="183"/>
        <end position="203"/>
    </location>
</feature>
<feature type="transmembrane region" description="Helical" evidence="9">
    <location>
        <begin position="232"/>
        <end position="253"/>
    </location>
</feature>
<feature type="transmembrane region" description="Helical" evidence="9">
    <location>
        <begin position="265"/>
        <end position="287"/>
    </location>
</feature>
<comment type="function">
    <text evidence="9">Ca(+)/H(+) antiporter that extrudes calcium in exchange for external protons.</text>
</comment>
<feature type="transmembrane region" description="Helical" evidence="9">
    <location>
        <begin position="360"/>
        <end position="377"/>
    </location>
</feature>
<dbReference type="InterPro" id="IPR004837">
    <property type="entry name" value="NaCa_Exmemb"/>
</dbReference>
<feature type="transmembrane region" description="Helical" evidence="9">
    <location>
        <begin position="46"/>
        <end position="67"/>
    </location>
</feature>
<accession>A0ABS7VKZ7</accession>
<comment type="caution">
    <text evidence="11">The sequence shown here is derived from an EMBL/GenBank/DDBJ whole genome shotgun (WGS) entry which is preliminary data.</text>
</comment>
<dbReference type="EMBL" id="JAIRBM010000004">
    <property type="protein sequence ID" value="MBZ6076196.1"/>
    <property type="molecule type" value="Genomic_DNA"/>
</dbReference>
<gene>
    <name evidence="11" type="primary">cax</name>
    <name evidence="11" type="ORF">K9B37_07820</name>
</gene>
<keyword evidence="3 9" id="KW-0109">Calcium transport</keyword>
<keyword evidence="8 9" id="KW-0472">Membrane</keyword>
<dbReference type="NCBIfam" id="TIGR00378">
    <property type="entry name" value="cax"/>
    <property type="match status" value="1"/>
</dbReference>
<evidence type="ECO:0000256" key="6">
    <source>
        <dbReference type="ARBA" id="ARBA00022989"/>
    </source>
</evidence>
<keyword evidence="4 9" id="KW-0812">Transmembrane</keyword>
<dbReference type="InterPro" id="IPR044880">
    <property type="entry name" value="NCX_ion-bd_dom_sf"/>
</dbReference>
<dbReference type="Pfam" id="PF01699">
    <property type="entry name" value="Na_Ca_ex"/>
    <property type="match status" value="2"/>
</dbReference>
<feature type="transmembrane region" description="Helical" evidence="9">
    <location>
        <begin position="334"/>
        <end position="353"/>
    </location>
</feature>
<evidence type="ECO:0000256" key="1">
    <source>
        <dbReference type="ARBA" id="ARBA00004127"/>
    </source>
</evidence>
<dbReference type="PANTHER" id="PTHR31503:SF22">
    <property type="entry name" value="VACUOLAR CALCIUM ION TRANSPORTER"/>
    <property type="match status" value="1"/>
</dbReference>
<evidence type="ECO:0000256" key="3">
    <source>
        <dbReference type="ARBA" id="ARBA00022568"/>
    </source>
</evidence>
<evidence type="ECO:0000256" key="5">
    <source>
        <dbReference type="ARBA" id="ARBA00022837"/>
    </source>
</evidence>
<evidence type="ECO:0000256" key="4">
    <source>
        <dbReference type="ARBA" id="ARBA00022692"/>
    </source>
</evidence>
<evidence type="ECO:0000313" key="11">
    <source>
        <dbReference type="EMBL" id="MBZ6076196.1"/>
    </source>
</evidence>
<dbReference type="RefSeq" id="WP_224312500.1">
    <property type="nucleotide sequence ID" value="NZ_JAIRBM010000004.1"/>
</dbReference>
<keyword evidence="12" id="KW-1185">Reference proteome</keyword>
<name>A0ABS7VKZ7_9HYPH</name>
<evidence type="ECO:0000256" key="9">
    <source>
        <dbReference type="RuleBase" id="RU365028"/>
    </source>
</evidence>
<protein>
    <recommendedName>
        <fullName evidence="9">Ca(2+)/H(+) antiporter</fullName>
    </recommendedName>
</protein>
<feature type="domain" description="Sodium/calcium exchanger membrane region" evidence="10">
    <location>
        <begin position="50"/>
        <end position="203"/>
    </location>
</feature>
<evidence type="ECO:0000256" key="8">
    <source>
        <dbReference type="ARBA" id="ARBA00023136"/>
    </source>
</evidence>
<evidence type="ECO:0000256" key="7">
    <source>
        <dbReference type="ARBA" id="ARBA00023065"/>
    </source>
</evidence>
<feature type="transmembrane region" description="Helical" evidence="9">
    <location>
        <begin position="299"/>
        <end position="322"/>
    </location>
</feature>
<keyword evidence="2 9" id="KW-0813">Transport</keyword>
<keyword evidence="7 9" id="KW-0406">Ion transport</keyword>
<comment type="subcellular location">
    <subcellularLocation>
        <location evidence="1">Endomembrane system</location>
        <topology evidence="1">Multi-pass membrane protein</topology>
    </subcellularLocation>
</comment>
<proteinExistence type="inferred from homology"/>
<dbReference type="Gene3D" id="1.20.1420.30">
    <property type="entry name" value="NCX, central ion-binding region"/>
    <property type="match status" value="1"/>
</dbReference>
<keyword evidence="5 9" id="KW-0106">Calcium</keyword>
<reference evidence="11 12" key="1">
    <citation type="submission" date="2021-09" db="EMBL/GenBank/DDBJ databases">
        <title>The complete genome sequence of a new microorganism.</title>
        <authorList>
            <person name="Zi Z."/>
        </authorList>
    </citation>
    <scope>NUCLEOTIDE SEQUENCE [LARGE SCALE GENOMIC DNA]</scope>
    <source>
        <strain evidence="11 12">WGZ8</strain>
    </source>
</reference>
<feature type="transmembrane region" description="Helical" evidence="9">
    <location>
        <begin position="79"/>
        <end position="102"/>
    </location>
</feature>
<feature type="transmembrane region" description="Helical" evidence="9">
    <location>
        <begin position="21"/>
        <end position="40"/>
    </location>
</feature>
<feature type="transmembrane region" description="Helical" evidence="9">
    <location>
        <begin position="114"/>
        <end position="132"/>
    </location>
</feature>
<dbReference type="PANTHER" id="PTHR31503">
    <property type="entry name" value="VACUOLAR CALCIUM ION TRANSPORTER"/>
    <property type="match status" value="1"/>
</dbReference>